<dbReference type="AlphaFoldDB" id="A0A8K0P5L1"/>
<evidence type="ECO:0000313" key="1">
    <source>
        <dbReference type="EMBL" id="KAG8231739.1"/>
    </source>
</evidence>
<dbReference type="InterPro" id="IPR011989">
    <property type="entry name" value="ARM-like"/>
</dbReference>
<keyword evidence="2" id="KW-1185">Reference proteome</keyword>
<dbReference type="Proteomes" id="UP000792457">
    <property type="component" value="Unassembled WGS sequence"/>
</dbReference>
<dbReference type="OrthoDB" id="21522at2759"/>
<dbReference type="Gene3D" id="1.25.10.10">
    <property type="entry name" value="Leucine-rich Repeat Variant"/>
    <property type="match status" value="1"/>
</dbReference>
<sequence length="375" mass="41500">MEPSDCSQESSTQVRFILREIVRKDISQERKKQREAALVGRRHIQDYGFDGEKLKPSDIEALAVRLKKKQGGREGCYKDLYSLQSALSYSGKINGAAFVKVDGAIAALVRDVSGKDSSLQVRATYCCANLALAGPDIGFKVSKAVVPYLMNHLQSMNQILLEASLRAIGSLAASGVQAYKVMEVQGIFQRLISIMQQYCLSSDLKLASGEKRKVKLQSYQVMEAALYAASHCVNTCLQDNPKLPEIGEIAMVSIPLLRKVDSLALPRLVYLYFLISCSEVSDGAFLNEDFLLKMILLLDETLMVETEVHNELKTQGLTVEVITFIVRILGNLSCSDVEWVNGALHVHDCPWSPIVDPLKLCIEQEVIANASNSMY</sequence>
<accession>A0A8K0P5L1</accession>
<protein>
    <submittedName>
        <fullName evidence="1">Uncharacterized protein</fullName>
    </submittedName>
</protein>
<dbReference type="PANTHER" id="PTHR16356">
    <property type="entry name" value="TRANSMEMBRANE AND COILED-COIL DOMAIN-CONTAINING PROTEIN 6 TMCO6"/>
    <property type="match status" value="1"/>
</dbReference>
<organism evidence="1 2">
    <name type="scientific">Ladona fulva</name>
    <name type="common">Scarce chaser dragonfly</name>
    <name type="synonym">Libellula fulva</name>
    <dbReference type="NCBI Taxonomy" id="123851"/>
    <lineage>
        <taxon>Eukaryota</taxon>
        <taxon>Metazoa</taxon>
        <taxon>Ecdysozoa</taxon>
        <taxon>Arthropoda</taxon>
        <taxon>Hexapoda</taxon>
        <taxon>Insecta</taxon>
        <taxon>Pterygota</taxon>
        <taxon>Palaeoptera</taxon>
        <taxon>Odonata</taxon>
        <taxon>Epiprocta</taxon>
        <taxon>Anisoptera</taxon>
        <taxon>Libelluloidea</taxon>
        <taxon>Libellulidae</taxon>
        <taxon>Ladona</taxon>
    </lineage>
</organism>
<comment type="caution">
    <text evidence="1">The sequence shown here is derived from an EMBL/GenBank/DDBJ whole genome shotgun (WGS) entry which is preliminary data.</text>
</comment>
<dbReference type="PANTHER" id="PTHR16356:SF1">
    <property type="entry name" value="TRANSMEMBRANE AND COILED-COIL DOMAIN-CONTAINING PROTEIN 6"/>
    <property type="match status" value="1"/>
</dbReference>
<proteinExistence type="predicted"/>
<reference evidence="1" key="1">
    <citation type="submission" date="2013-04" db="EMBL/GenBank/DDBJ databases">
        <authorList>
            <person name="Qu J."/>
            <person name="Murali S.C."/>
            <person name="Bandaranaike D."/>
            <person name="Bellair M."/>
            <person name="Blankenburg K."/>
            <person name="Chao H."/>
            <person name="Dinh H."/>
            <person name="Doddapaneni H."/>
            <person name="Downs B."/>
            <person name="Dugan-Rocha S."/>
            <person name="Elkadiri S."/>
            <person name="Gnanaolivu R.D."/>
            <person name="Hernandez B."/>
            <person name="Javaid M."/>
            <person name="Jayaseelan J.C."/>
            <person name="Lee S."/>
            <person name="Li M."/>
            <person name="Ming W."/>
            <person name="Munidasa M."/>
            <person name="Muniz J."/>
            <person name="Nguyen L."/>
            <person name="Ongeri F."/>
            <person name="Osuji N."/>
            <person name="Pu L.-L."/>
            <person name="Puazo M."/>
            <person name="Qu C."/>
            <person name="Quiroz J."/>
            <person name="Raj R."/>
            <person name="Weissenberger G."/>
            <person name="Xin Y."/>
            <person name="Zou X."/>
            <person name="Han Y."/>
            <person name="Richards S."/>
            <person name="Worley K."/>
            <person name="Muzny D."/>
            <person name="Gibbs R."/>
        </authorList>
    </citation>
    <scope>NUCLEOTIDE SEQUENCE</scope>
    <source>
        <strain evidence="1">Sampled in the wild</strain>
    </source>
</reference>
<evidence type="ECO:0000313" key="2">
    <source>
        <dbReference type="Proteomes" id="UP000792457"/>
    </source>
</evidence>
<dbReference type="SUPFAM" id="SSF48371">
    <property type="entry name" value="ARM repeat"/>
    <property type="match status" value="1"/>
</dbReference>
<reference evidence="1" key="2">
    <citation type="submission" date="2017-10" db="EMBL/GenBank/DDBJ databases">
        <title>Ladona fulva Genome sequencing and assembly.</title>
        <authorList>
            <person name="Murali S."/>
            <person name="Richards S."/>
            <person name="Bandaranaike D."/>
            <person name="Bellair M."/>
            <person name="Blankenburg K."/>
            <person name="Chao H."/>
            <person name="Dinh H."/>
            <person name="Doddapaneni H."/>
            <person name="Dugan-Rocha S."/>
            <person name="Elkadiri S."/>
            <person name="Gnanaolivu R."/>
            <person name="Hernandez B."/>
            <person name="Skinner E."/>
            <person name="Javaid M."/>
            <person name="Lee S."/>
            <person name="Li M."/>
            <person name="Ming W."/>
            <person name="Munidasa M."/>
            <person name="Muniz J."/>
            <person name="Nguyen L."/>
            <person name="Hughes D."/>
            <person name="Osuji N."/>
            <person name="Pu L.-L."/>
            <person name="Puazo M."/>
            <person name="Qu C."/>
            <person name="Quiroz J."/>
            <person name="Raj R."/>
            <person name="Weissenberger G."/>
            <person name="Xin Y."/>
            <person name="Zou X."/>
            <person name="Han Y."/>
            <person name="Worley K."/>
            <person name="Muzny D."/>
            <person name="Gibbs R."/>
        </authorList>
    </citation>
    <scope>NUCLEOTIDE SEQUENCE</scope>
    <source>
        <strain evidence="1">Sampled in the wild</strain>
    </source>
</reference>
<dbReference type="EMBL" id="KZ308572">
    <property type="protein sequence ID" value="KAG8231739.1"/>
    <property type="molecule type" value="Genomic_DNA"/>
</dbReference>
<dbReference type="InterPro" id="IPR016024">
    <property type="entry name" value="ARM-type_fold"/>
</dbReference>
<name>A0A8K0P5L1_LADFU</name>
<gene>
    <name evidence="1" type="ORF">J437_LFUL012017</name>
</gene>